<dbReference type="AlphaFoldDB" id="A0A3D9S264"/>
<keyword evidence="9" id="KW-1185">Reference proteome</keyword>
<evidence type="ECO:0000256" key="6">
    <source>
        <dbReference type="SAM" id="Phobius"/>
    </source>
</evidence>
<name>A0A3D9S264_9BACL</name>
<dbReference type="InterPro" id="IPR003740">
    <property type="entry name" value="YitT"/>
</dbReference>
<feature type="transmembrane region" description="Helical" evidence="6">
    <location>
        <begin position="73"/>
        <end position="91"/>
    </location>
</feature>
<dbReference type="Pfam" id="PF10035">
    <property type="entry name" value="DUF2179"/>
    <property type="match status" value="1"/>
</dbReference>
<dbReference type="EMBL" id="QTTN01000017">
    <property type="protein sequence ID" value="REE82732.1"/>
    <property type="molecule type" value="Genomic_DNA"/>
</dbReference>
<dbReference type="InterPro" id="IPR015867">
    <property type="entry name" value="N-reg_PII/ATP_PRibTrfase_C"/>
</dbReference>
<dbReference type="Gene3D" id="3.30.70.120">
    <property type="match status" value="1"/>
</dbReference>
<evidence type="ECO:0000256" key="2">
    <source>
        <dbReference type="ARBA" id="ARBA00022475"/>
    </source>
</evidence>
<keyword evidence="4 6" id="KW-1133">Transmembrane helix</keyword>
<evidence type="ECO:0000256" key="5">
    <source>
        <dbReference type="ARBA" id="ARBA00023136"/>
    </source>
</evidence>
<evidence type="ECO:0000256" key="4">
    <source>
        <dbReference type="ARBA" id="ARBA00022989"/>
    </source>
</evidence>
<feature type="domain" description="DUF2179" evidence="7">
    <location>
        <begin position="213"/>
        <end position="267"/>
    </location>
</feature>
<protein>
    <submittedName>
        <fullName evidence="8">Uncharacterized membrane-anchored protein YitT (DUF2179 family)</fullName>
    </submittedName>
</protein>
<evidence type="ECO:0000313" key="8">
    <source>
        <dbReference type="EMBL" id="REE82732.1"/>
    </source>
</evidence>
<accession>A0A3D9S264</accession>
<feature type="transmembrane region" description="Helical" evidence="6">
    <location>
        <begin position="7"/>
        <end position="26"/>
    </location>
</feature>
<dbReference type="PANTHER" id="PTHR33545">
    <property type="entry name" value="UPF0750 MEMBRANE PROTEIN YITT-RELATED"/>
    <property type="match status" value="1"/>
</dbReference>
<dbReference type="InterPro" id="IPR051461">
    <property type="entry name" value="UPF0750_membrane"/>
</dbReference>
<proteinExistence type="predicted"/>
<dbReference type="PIRSF" id="PIRSF006483">
    <property type="entry name" value="Membrane_protein_YitT"/>
    <property type="match status" value="1"/>
</dbReference>
<evidence type="ECO:0000259" key="7">
    <source>
        <dbReference type="Pfam" id="PF10035"/>
    </source>
</evidence>
<comment type="subcellular location">
    <subcellularLocation>
        <location evidence="1">Cell membrane</location>
        <topology evidence="1">Multi-pass membrane protein</topology>
    </subcellularLocation>
</comment>
<dbReference type="GO" id="GO:0005886">
    <property type="term" value="C:plasma membrane"/>
    <property type="evidence" value="ECO:0007669"/>
    <property type="project" value="UniProtKB-SubCell"/>
</dbReference>
<keyword evidence="5 6" id="KW-0472">Membrane</keyword>
<keyword evidence="2" id="KW-1003">Cell membrane</keyword>
<evidence type="ECO:0000256" key="3">
    <source>
        <dbReference type="ARBA" id="ARBA00022692"/>
    </source>
</evidence>
<dbReference type="CDD" id="cd16380">
    <property type="entry name" value="YitT_C"/>
    <property type="match status" value="1"/>
</dbReference>
<organism evidence="8 9">
    <name type="scientific">Paenibacillus taihuensis</name>
    <dbReference type="NCBI Taxonomy" id="1156355"/>
    <lineage>
        <taxon>Bacteria</taxon>
        <taxon>Bacillati</taxon>
        <taxon>Bacillota</taxon>
        <taxon>Bacilli</taxon>
        <taxon>Bacillales</taxon>
        <taxon>Paenibacillaceae</taxon>
        <taxon>Paenibacillus</taxon>
    </lineage>
</organism>
<dbReference type="Proteomes" id="UP000256304">
    <property type="component" value="Unassembled WGS sequence"/>
</dbReference>
<feature type="transmembrane region" description="Helical" evidence="6">
    <location>
        <begin position="141"/>
        <end position="161"/>
    </location>
</feature>
<keyword evidence="3 6" id="KW-0812">Transmembrane</keyword>
<dbReference type="InterPro" id="IPR019264">
    <property type="entry name" value="DUF2179"/>
</dbReference>
<dbReference type="Pfam" id="PF02588">
    <property type="entry name" value="YitT_membrane"/>
    <property type="match status" value="1"/>
</dbReference>
<evidence type="ECO:0000313" key="9">
    <source>
        <dbReference type="Proteomes" id="UP000256304"/>
    </source>
</evidence>
<dbReference type="PANTHER" id="PTHR33545:SF5">
    <property type="entry name" value="UPF0750 MEMBRANE PROTEIN YITT"/>
    <property type="match status" value="1"/>
</dbReference>
<feature type="transmembrane region" description="Helical" evidence="6">
    <location>
        <begin position="97"/>
        <end position="120"/>
    </location>
</feature>
<reference evidence="8 9" key="1">
    <citation type="submission" date="2018-08" db="EMBL/GenBank/DDBJ databases">
        <title>Genomic Encyclopedia of Type Strains, Phase III (KMG-III): the genomes of soil and plant-associated and newly described type strains.</title>
        <authorList>
            <person name="Whitman W."/>
        </authorList>
    </citation>
    <scope>NUCLEOTIDE SEQUENCE [LARGE SCALE GENOMIC DNA]</scope>
    <source>
        <strain evidence="8 9">CGMCC 1.10966</strain>
    </source>
</reference>
<comment type="caution">
    <text evidence="8">The sequence shown here is derived from an EMBL/GenBank/DDBJ whole genome shotgun (WGS) entry which is preliminary data.</text>
</comment>
<feature type="transmembrane region" description="Helical" evidence="6">
    <location>
        <begin position="38"/>
        <end position="66"/>
    </location>
</feature>
<evidence type="ECO:0000256" key="1">
    <source>
        <dbReference type="ARBA" id="ARBA00004651"/>
    </source>
</evidence>
<sequence>MRSSRTAAITLFSAMLIAFGFNQLLIPHKMISGGVSGITMIIGYASGLNIGWLYFILNVPILIWGWRELGMRFVGWSVLSVAATTVFMQLIPVKPLVADLTLGAVFGGVVVGFGSGLALWEGASSGGFDIIAAIVTRKRDISVGMLIFLLNGTVIAALGLLTNDWDVALFSLLSIFTTGKIIDLIHIKHVKVTAFIVTSKTEELREALIPLYRGVTVIKTRGGYTNSENDMLMTVTTRYELSQLRQIIAKTDPRAFVNIVETVGVLGEFRKSSL</sequence>
<gene>
    <name evidence="8" type="ORF">A8990_11797</name>
</gene>